<dbReference type="Proteomes" id="UP001379600">
    <property type="component" value="Unassembled WGS sequence"/>
</dbReference>
<accession>A0AB35Y282</accession>
<organism evidence="2 3">
    <name type="scientific">Faecalibacterium taiwanense</name>
    <dbReference type="NCBI Taxonomy" id="3030638"/>
    <lineage>
        <taxon>Bacteria</taxon>
        <taxon>Bacillati</taxon>
        <taxon>Bacillota</taxon>
        <taxon>Clostridia</taxon>
        <taxon>Eubacteriales</taxon>
        <taxon>Oscillospiraceae</taxon>
        <taxon>Faecalibacterium</taxon>
    </lineage>
</organism>
<reference evidence="2 3" key="1">
    <citation type="submission" date="2024-03" db="EMBL/GenBank/DDBJ databases">
        <authorList>
            <person name="Plomp N."/>
            <person name="Harmsen H.J."/>
        </authorList>
    </citation>
    <scope>NUCLEOTIDE SEQUENCE [LARGE SCALE GENOMIC DNA]</scope>
    <source>
        <strain evidence="2 3">HTF-76H</strain>
    </source>
</reference>
<proteinExistence type="predicted"/>
<evidence type="ECO:0000313" key="3">
    <source>
        <dbReference type="Proteomes" id="UP001379600"/>
    </source>
</evidence>
<dbReference type="Pfam" id="PF12395">
    <property type="entry name" value="DUF3658"/>
    <property type="match status" value="1"/>
</dbReference>
<dbReference type="GeneID" id="90661703"/>
<name>A0AB35Y282_9FIRM</name>
<dbReference type="AlphaFoldDB" id="A0AB35Y282"/>
<sequence length="245" mass="28309">MDEIVFEPSDVNMLAALGIVESVKLFPFMLSMGELQYACDSEYRCKQFVNCLSEYYPDSQIEARQLWSKYHGTANAVQCDMINHKPLRVWVRSSADCWCGIYYICYYAAKYGTNRILLASREGLKEFMEGKTDKISQKYLTEETITEYAKRWGKLLNENTSMRIWHANDVKSVNIDYFDQRIISLVSRIPISVGELTADVLKAISAPVSDWYVMKRIEALLKKGVLQVVIPNKIFYNTIVQLNEE</sequence>
<keyword evidence="3" id="KW-1185">Reference proteome</keyword>
<comment type="caution">
    <text evidence="2">The sequence shown here is derived from an EMBL/GenBank/DDBJ whole genome shotgun (WGS) entry which is preliminary data.</text>
</comment>
<dbReference type="RefSeq" id="WP_223387800.1">
    <property type="nucleotide sequence ID" value="NZ_CP155552.1"/>
</dbReference>
<dbReference type="InterPro" id="IPR022123">
    <property type="entry name" value="DUF3658"/>
</dbReference>
<evidence type="ECO:0000259" key="1">
    <source>
        <dbReference type="Pfam" id="PF12395"/>
    </source>
</evidence>
<gene>
    <name evidence="2" type="ORF">WF787_12455</name>
</gene>
<dbReference type="EMBL" id="JBBFKC010000014">
    <property type="protein sequence ID" value="MEJ3692011.1"/>
    <property type="molecule type" value="Genomic_DNA"/>
</dbReference>
<feature type="domain" description="DUF3658" evidence="1">
    <location>
        <begin position="137"/>
        <end position="229"/>
    </location>
</feature>
<evidence type="ECO:0000313" key="2">
    <source>
        <dbReference type="EMBL" id="MEJ3692011.1"/>
    </source>
</evidence>
<protein>
    <submittedName>
        <fullName evidence="2">DUF3658 domain-containing protein</fullName>
    </submittedName>
</protein>